<comment type="caution">
    <text evidence="1">The sequence shown here is derived from an EMBL/GenBank/DDBJ whole genome shotgun (WGS) entry which is preliminary data.</text>
</comment>
<organism evidence="1 2">
    <name type="scientific">Streptomyces thermolineatus</name>
    <dbReference type="NCBI Taxonomy" id="44033"/>
    <lineage>
        <taxon>Bacteria</taxon>
        <taxon>Bacillati</taxon>
        <taxon>Actinomycetota</taxon>
        <taxon>Actinomycetes</taxon>
        <taxon>Kitasatosporales</taxon>
        <taxon>Streptomycetaceae</taxon>
        <taxon>Streptomyces</taxon>
    </lineage>
</organism>
<evidence type="ECO:0000313" key="2">
    <source>
        <dbReference type="Proteomes" id="UP001501358"/>
    </source>
</evidence>
<dbReference type="NCBIfam" id="NF041064">
    <property type="entry name" value="DpdG"/>
    <property type="match status" value="1"/>
</dbReference>
<accession>A0ABN3MPI5</accession>
<protein>
    <submittedName>
        <fullName evidence="1">Uncharacterized protein</fullName>
    </submittedName>
</protein>
<reference evidence="1 2" key="1">
    <citation type="journal article" date="2019" name="Int. J. Syst. Evol. Microbiol.">
        <title>The Global Catalogue of Microorganisms (GCM) 10K type strain sequencing project: providing services to taxonomists for standard genome sequencing and annotation.</title>
        <authorList>
            <consortium name="The Broad Institute Genomics Platform"/>
            <consortium name="The Broad Institute Genome Sequencing Center for Infectious Disease"/>
            <person name="Wu L."/>
            <person name="Ma J."/>
        </authorList>
    </citation>
    <scope>NUCLEOTIDE SEQUENCE [LARGE SCALE GENOMIC DNA]</scope>
    <source>
        <strain evidence="1 2">JCM 6307</strain>
    </source>
</reference>
<keyword evidence="2" id="KW-1185">Reference proteome</keyword>
<name>A0ABN3MPI5_9ACTN</name>
<dbReference type="EMBL" id="BAAATA010000039">
    <property type="protein sequence ID" value="GAA2505964.1"/>
    <property type="molecule type" value="Genomic_DNA"/>
</dbReference>
<evidence type="ECO:0000313" key="1">
    <source>
        <dbReference type="EMBL" id="GAA2505964.1"/>
    </source>
</evidence>
<dbReference type="Proteomes" id="UP001501358">
    <property type="component" value="Unassembled WGS sequence"/>
</dbReference>
<gene>
    <name evidence="1" type="ORF">GCM10010406_48230</name>
</gene>
<proteinExistence type="predicted"/>
<sequence length="285" mass="30816">MQLLNTPTPHPGVIWATVRYLASEGKPIPKKTITMYLEPGEETKTTGPAHYALSALKGLGVAVATEDDSWSLSGGLEKVDVDDFARFQRVMRAAILGIEGEVPDPPEDIRRALAWILSRDPFSDSFNWAIVDQLHNRSAPDGQLVLTNDTRWPSFAAWGTALGLIAPAPHAPGRHVPDCTRAVRQVLTDRLERRRSTESMSVLQLLRSALPVVAGGALATSLGYSLDAPKAAGAAVSFALLRGEYEGWLSLEQDSDASMVINLHDPERSSPRVCSSITLLEGDDA</sequence>
<dbReference type="InterPro" id="IPR049812">
    <property type="entry name" value="DpdG-like"/>
</dbReference>
<dbReference type="RefSeq" id="WP_344385427.1">
    <property type="nucleotide sequence ID" value="NZ_BAAATA010000039.1"/>
</dbReference>